<evidence type="ECO:0000256" key="5">
    <source>
        <dbReference type="ARBA" id="ARBA00022803"/>
    </source>
</evidence>
<dbReference type="EMBL" id="GL437329">
    <property type="protein sequence ID" value="EFN70683.1"/>
    <property type="molecule type" value="Genomic_DNA"/>
</dbReference>
<sequence>MLAVRDEMIDRQEEKERRNSCTAGRRREATAPRKTHSHVMGVYLVQGLPRIMSNVCSGSASHQLSATALLGSPDGSRHPLDVCEFTEEDYRHQNGNGSNGHYQNSRSGAGIWECLIGCRRRLDQQLARRRVEQGLKLYRAHKQQAAVRKWRGALKSIRHREDKFALLGYLYQAYMDWGKYRDSIEFGNKQLCISEELDSPNMRAEAYLNLARAHERLGALDRALDYARHSLYNECDQCATAGLVHLTVGRVHLELAGFCKALEAFQRAHKIAHSIQDPSLELQVYVGLSELFCRLQDADKSARYAARAYDLSRSLQLGDLNSRHHRAALLQMAAALRKKGELGDAHDYCSEATRLSLVSGDQASYARSIRIMGDIYRKKSDINKAFRQYESAMGSAAATGDRLCQMEAMDGAARCLEALRLQHKICNCRPLEFNTRLLEVAGSVGAKLLVRTVRSRLSRIYGSLGDEEQKGHHERLAIAMEEDLELRCGSCNEPFGLEADSLEALPCSHILHARCAYDILKRRDKKKKRLCPDCHKSVSSRLYLHCEDPHGMNTLNHSSLSLASLRASSLATLEDCHATSSV</sequence>
<dbReference type="InterPro" id="IPR001841">
    <property type="entry name" value="Znf_RING"/>
</dbReference>
<keyword evidence="3" id="KW-0677">Repeat</keyword>
<evidence type="ECO:0000256" key="1">
    <source>
        <dbReference type="ARBA" id="ARBA00007295"/>
    </source>
</evidence>
<dbReference type="GO" id="GO:0005737">
    <property type="term" value="C:cytoplasm"/>
    <property type="evidence" value="ECO:0007669"/>
    <property type="project" value="UniProtKB-ARBA"/>
</dbReference>
<dbReference type="Proteomes" id="UP000000311">
    <property type="component" value="Unassembled WGS sequence"/>
</dbReference>
<gene>
    <name evidence="10" type="ORF">EAG_03872</name>
</gene>
<dbReference type="GO" id="GO:1900075">
    <property type="term" value="P:positive regulation of neuromuscular synaptic transmission"/>
    <property type="evidence" value="ECO:0007669"/>
    <property type="project" value="TreeGrafter"/>
</dbReference>
<dbReference type="STRING" id="104421.E2A7I6"/>
<evidence type="ECO:0000256" key="3">
    <source>
        <dbReference type="ARBA" id="ARBA00022737"/>
    </source>
</evidence>
<reference evidence="10 11" key="1">
    <citation type="journal article" date="2010" name="Science">
        <title>Genomic comparison of the ants Camponotus floridanus and Harpegnathos saltator.</title>
        <authorList>
            <person name="Bonasio R."/>
            <person name="Zhang G."/>
            <person name="Ye C."/>
            <person name="Mutti N.S."/>
            <person name="Fang X."/>
            <person name="Qin N."/>
            <person name="Donahue G."/>
            <person name="Yang P."/>
            <person name="Li Q."/>
            <person name="Li C."/>
            <person name="Zhang P."/>
            <person name="Huang Z."/>
            <person name="Berger S.L."/>
            <person name="Reinberg D."/>
            <person name="Wang J."/>
            <person name="Liebig J."/>
        </authorList>
    </citation>
    <scope>NUCLEOTIDE SEQUENCE [LARGE SCALE GENOMIC DNA]</scope>
    <source>
        <strain evidence="11">C129</strain>
    </source>
</reference>
<proteinExistence type="inferred from homology"/>
<dbReference type="PROSITE" id="PS50089">
    <property type="entry name" value="ZF_RING_2"/>
    <property type="match status" value="1"/>
</dbReference>
<dbReference type="InParanoid" id="E2A7I6"/>
<keyword evidence="10" id="KW-0675">Receptor</keyword>
<feature type="domain" description="RING-type" evidence="9">
    <location>
        <begin position="488"/>
        <end position="535"/>
    </location>
</feature>
<dbReference type="InterPro" id="IPR052480">
    <property type="entry name" value="RAPsyn"/>
</dbReference>
<dbReference type="InterPro" id="IPR001237">
    <property type="entry name" value="Postsynaptic"/>
</dbReference>
<evidence type="ECO:0000256" key="6">
    <source>
        <dbReference type="ARBA" id="ARBA00022833"/>
    </source>
</evidence>
<feature type="compositionally biased region" description="Basic and acidic residues" evidence="8">
    <location>
        <begin position="1"/>
        <end position="31"/>
    </location>
</feature>
<dbReference type="Gene3D" id="3.30.40.10">
    <property type="entry name" value="Zinc/RING finger domain, C3HC4 (zinc finger)"/>
    <property type="match status" value="1"/>
</dbReference>
<feature type="region of interest" description="Disordered" evidence="8">
    <location>
        <begin position="1"/>
        <end position="35"/>
    </location>
</feature>
<dbReference type="Pfam" id="PF10579">
    <property type="entry name" value="Rapsyn_N"/>
    <property type="match status" value="1"/>
</dbReference>
<dbReference type="SUPFAM" id="SSF48452">
    <property type="entry name" value="TPR-like"/>
    <property type="match status" value="2"/>
</dbReference>
<dbReference type="FunCoup" id="E2A7I6">
    <property type="interactions" value="37"/>
</dbReference>
<dbReference type="PANTHER" id="PTHR46574:SF1">
    <property type="entry name" value="43 KDA RECEPTOR-ASSOCIATED PROTEIN OF THE SYNAPSE"/>
    <property type="match status" value="1"/>
</dbReference>
<keyword evidence="5" id="KW-0802">TPR repeat</keyword>
<dbReference type="SUPFAM" id="SSF57850">
    <property type="entry name" value="RING/U-box"/>
    <property type="match status" value="1"/>
</dbReference>
<keyword evidence="4 7" id="KW-0863">Zinc-finger</keyword>
<dbReference type="GO" id="GO:0007271">
    <property type="term" value="P:synaptic transmission, cholinergic"/>
    <property type="evidence" value="ECO:0007669"/>
    <property type="project" value="TreeGrafter"/>
</dbReference>
<evidence type="ECO:0000256" key="7">
    <source>
        <dbReference type="PROSITE-ProRule" id="PRU00175"/>
    </source>
</evidence>
<dbReference type="InterPro" id="IPR019568">
    <property type="entry name" value="Rapsyn_myristoylation/link_N"/>
</dbReference>
<dbReference type="InterPro" id="IPR013083">
    <property type="entry name" value="Znf_RING/FYVE/PHD"/>
</dbReference>
<comment type="similarity">
    <text evidence="1">Belongs to the RAPsyn family.</text>
</comment>
<evidence type="ECO:0000313" key="11">
    <source>
        <dbReference type="Proteomes" id="UP000000311"/>
    </source>
</evidence>
<keyword evidence="6" id="KW-0862">Zinc</keyword>
<dbReference type="Gene3D" id="1.25.40.10">
    <property type="entry name" value="Tetratricopeptide repeat domain"/>
    <property type="match status" value="2"/>
</dbReference>
<protein>
    <submittedName>
        <fullName evidence="10">43 kDa receptor-associated protein of the synapse</fullName>
    </submittedName>
</protein>
<name>E2A7I6_CAMFO</name>
<dbReference type="PRINTS" id="PR00217">
    <property type="entry name" value="POSTSYNAPTIC"/>
</dbReference>
<dbReference type="GO" id="GO:0008270">
    <property type="term" value="F:zinc ion binding"/>
    <property type="evidence" value="ECO:0007669"/>
    <property type="project" value="UniProtKB-KW"/>
</dbReference>
<dbReference type="GO" id="GO:0043495">
    <property type="term" value="F:protein-membrane adaptor activity"/>
    <property type="evidence" value="ECO:0007669"/>
    <property type="project" value="InterPro"/>
</dbReference>
<accession>E2A7I6</accession>
<dbReference type="GO" id="GO:0033130">
    <property type="term" value="F:acetylcholine receptor binding"/>
    <property type="evidence" value="ECO:0007669"/>
    <property type="project" value="InterPro"/>
</dbReference>
<dbReference type="GO" id="GO:0031594">
    <property type="term" value="C:neuromuscular junction"/>
    <property type="evidence" value="ECO:0007669"/>
    <property type="project" value="TreeGrafter"/>
</dbReference>
<dbReference type="InterPro" id="IPR011990">
    <property type="entry name" value="TPR-like_helical_dom_sf"/>
</dbReference>
<keyword evidence="2" id="KW-0479">Metal-binding</keyword>
<evidence type="ECO:0000259" key="9">
    <source>
        <dbReference type="PROSITE" id="PS50089"/>
    </source>
</evidence>
<dbReference type="PANTHER" id="PTHR46574">
    <property type="entry name" value="43 KDA RECEPTOR-ASSOCIATED PROTEIN OF THE SYNAPSE"/>
    <property type="match status" value="1"/>
</dbReference>
<evidence type="ECO:0000313" key="10">
    <source>
        <dbReference type="EMBL" id="EFN70683.1"/>
    </source>
</evidence>
<evidence type="ECO:0000256" key="2">
    <source>
        <dbReference type="ARBA" id="ARBA00022723"/>
    </source>
</evidence>
<evidence type="ECO:0000256" key="4">
    <source>
        <dbReference type="ARBA" id="ARBA00022771"/>
    </source>
</evidence>
<keyword evidence="11" id="KW-1185">Reference proteome</keyword>
<evidence type="ECO:0000256" key="8">
    <source>
        <dbReference type="SAM" id="MobiDB-lite"/>
    </source>
</evidence>
<dbReference type="AlphaFoldDB" id="E2A7I6"/>
<dbReference type="GO" id="GO:0005886">
    <property type="term" value="C:plasma membrane"/>
    <property type="evidence" value="ECO:0007669"/>
    <property type="project" value="TreeGrafter"/>
</dbReference>
<dbReference type="OMA" id="ALRCSHI"/>
<dbReference type="OrthoDB" id="10040854at2759"/>
<organism evidence="11">
    <name type="scientific">Camponotus floridanus</name>
    <name type="common">Florida carpenter ant</name>
    <dbReference type="NCBI Taxonomy" id="104421"/>
    <lineage>
        <taxon>Eukaryota</taxon>
        <taxon>Metazoa</taxon>
        <taxon>Ecdysozoa</taxon>
        <taxon>Arthropoda</taxon>
        <taxon>Hexapoda</taxon>
        <taxon>Insecta</taxon>
        <taxon>Pterygota</taxon>
        <taxon>Neoptera</taxon>
        <taxon>Endopterygota</taxon>
        <taxon>Hymenoptera</taxon>
        <taxon>Apocrita</taxon>
        <taxon>Aculeata</taxon>
        <taxon>Formicoidea</taxon>
        <taxon>Formicidae</taxon>
        <taxon>Formicinae</taxon>
        <taxon>Camponotus</taxon>
    </lineage>
</organism>